<keyword evidence="1" id="KW-0812">Transmembrane</keyword>
<dbReference type="RefSeq" id="WP_123120835.1">
    <property type="nucleotide sequence ID" value="NZ_RJJR01000008.1"/>
</dbReference>
<reference evidence="2 3" key="1">
    <citation type="submission" date="2018-11" db="EMBL/GenBank/DDBJ databases">
        <title>Draft genome sequence of Ferruginibacter sp. BO-59.</title>
        <authorList>
            <person name="Im W.T."/>
        </authorList>
    </citation>
    <scope>NUCLEOTIDE SEQUENCE [LARGE SCALE GENOMIC DNA]</scope>
    <source>
        <strain evidence="2 3">BO-59</strain>
    </source>
</reference>
<protein>
    <submittedName>
        <fullName evidence="2">Uncharacterized protein</fullName>
    </submittedName>
</protein>
<evidence type="ECO:0000313" key="3">
    <source>
        <dbReference type="Proteomes" id="UP000267223"/>
    </source>
</evidence>
<evidence type="ECO:0000313" key="2">
    <source>
        <dbReference type="EMBL" id="RNI36282.1"/>
    </source>
</evidence>
<dbReference type="EMBL" id="RJJR01000008">
    <property type="protein sequence ID" value="RNI36282.1"/>
    <property type="molecule type" value="Genomic_DNA"/>
</dbReference>
<proteinExistence type="predicted"/>
<keyword evidence="3" id="KW-1185">Reference proteome</keyword>
<comment type="caution">
    <text evidence="2">The sequence shown here is derived from an EMBL/GenBank/DDBJ whole genome shotgun (WGS) entry which is preliminary data.</text>
</comment>
<feature type="transmembrane region" description="Helical" evidence="1">
    <location>
        <begin position="37"/>
        <end position="58"/>
    </location>
</feature>
<keyword evidence="1" id="KW-0472">Membrane</keyword>
<sequence length="68" mass="7904">MKKKNWYLIAVLTGLLLIIIQIIYLATPGSKAGQTNIWVQLVMMALYIALTISNFFSYRKELRKEKIK</sequence>
<organism evidence="2 3">
    <name type="scientific">Hanamia caeni</name>
    <dbReference type="NCBI Taxonomy" id="2294116"/>
    <lineage>
        <taxon>Bacteria</taxon>
        <taxon>Pseudomonadati</taxon>
        <taxon>Bacteroidota</taxon>
        <taxon>Chitinophagia</taxon>
        <taxon>Chitinophagales</taxon>
        <taxon>Chitinophagaceae</taxon>
        <taxon>Hanamia</taxon>
    </lineage>
</organism>
<keyword evidence="1" id="KW-1133">Transmembrane helix</keyword>
<accession>A0A3M9NEQ8</accession>
<name>A0A3M9NEQ8_9BACT</name>
<dbReference type="Proteomes" id="UP000267223">
    <property type="component" value="Unassembled WGS sequence"/>
</dbReference>
<evidence type="ECO:0000256" key="1">
    <source>
        <dbReference type="SAM" id="Phobius"/>
    </source>
</evidence>
<gene>
    <name evidence="2" type="ORF">EFY79_11430</name>
</gene>
<feature type="transmembrane region" description="Helical" evidence="1">
    <location>
        <begin position="7"/>
        <end position="25"/>
    </location>
</feature>
<dbReference type="AlphaFoldDB" id="A0A3M9NEQ8"/>